<evidence type="ECO:0000256" key="4">
    <source>
        <dbReference type="PIRSR" id="PIRSR606225-1"/>
    </source>
</evidence>
<dbReference type="GO" id="GO:0120159">
    <property type="term" value="F:rRNA pseudouridine synthase activity"/>
    <property type="evidence" value="ECO:0007669"/>
    <property type="project" value="UniProtKB-ARBA"/>
</dbReference>
<dbReference type="AlphaFoldDB" id="A0A0B4S2G3"/>
<feature type="active site" evidence="4">
    <location>
        <position position="148"/>
    </location>
</feature>
<dbReference type="InterPro" id="IPR006145">
    <property type="entry name" value="PsdUridine_synth_RsuA/RluA"/>
</dbReference>
<evidence type="ECO:0000313" key="9">
    <source>
        <dbReference type="Proteomes" id="UP000031386"/>
    </source>
</evidence>
<dbReference type="PROSITE" id="PS50889">
    <property type="entry name" value="S4"/>
    <property type="match status" value="1"/>
</dbReference>
<proteinExistence type="inferred from homology"/>
<accession>A0A0B4S2G3</accession>
<dbReference type="InterPro" id="IPR036986">
    <property type="entry name" value="S4_RNA-bd_sf"/>
</dbReference>
<dbReference type="STRING" id="33033.NW74_06530"/>
<organism evidence="8 9">
    <name type="scientific">Parvimonas micra</name>
    <dbReference type="NCBI Taxonomy" id="33033"/>
    <lineage>
        <taxon>Bacteria</taxon>
        <taxon>Bacillati</taxon>
        <taxon>Bacillota</taxon>
        <taxon>Tissierellia</taxon>
        <taxon>Tissierellales</taxon>
        <taxon>Peptoniphilaceae</taxon>
        <taxon>Parvimonas</taxon>
    </lineage>
</organism>
<dbReference type="InterPro" id="IPR050188">
    <property type="entry name" value="RluA_PseudoU_synthase"/>
</dbReference>
<dbReference type="Gene3D" id="3.30.2350.10">
    <property type="entry name" value="Pseudouridine synthase"/>
    <property type="match status" value="1"/>
</dbReference>
<comment type="catalytic activity">
    <reaction evidence="1 6">
        <text>a uridine in RNA = a pseudouridine in RNA</text>
        <dbReference type="Rhea" id="RHEA:48348"/>
        <dbReference type="Rhea" id="RHEA-COMP:12068"/>
        <dbReference type="Rhea" id="RHEA-COMP:12069"/>
        <dbReference type="ChEBI" id="CHEBI:65314"/>
        <dbReference type="ChEBI" id="CHEBI:65315"/>
    </reaction>
</comment>
<reference evidence="8 9" key="1">
    <citation type="submission" date="2014-10" db="EMBL/GenBank/DDBJ databases">
        <title>Complete genome sequence of Parvimonas micra KCOM 1535 (= ChDC B708).</title>
        <authorList>
            <person name="Kook J.-K."/>
            <person name="Park S.-N."/>
            <person name="Lim Y.K."/>
            <person name="Roh H."/>
        </authorList>
    </citation>
    <scope>NUCLEOTIDE SEQUENCE [LARGE SCALE GENOMIC DNA]</scope>
    <source>
        <strain evidence="9">KCOM 1535 / ChDC B708</strain>
    </source>
</reference>
<dbReference type="PROSITE" id="PS01129">
    <property type="entry name" value="PSI_RLU"/>
    <property type="match status" value="1"/>
</dbReference>
<comment type="similarity">
    <text evidence="2 6">Belongs to the pseudouridine synthase RluA family.</text>
</comment>
<dbReference type="PANTHER" id="PTHR21600:SF44">
    <property type="entry name" value="RIBOSOMAL LARGE SUBUNIT PSEUDOURIDINE SYNTHASE D"/>
    <property type="match status" value="1"/>
</dbReference>
<dbReference type="PANTHER" id="PTHR21600">
    <property type="entry name" value="MITOCHONDRIAL RNA PSEUDOURIDINE SYNTHASE"/>
    <property type="match status" value="1"/>
</dbReference>
<dbReference type="EMBL" id="CP009761">
    <property type="protein sequence ID" value="AIZ37007.1"/>
    <property type="molecule type" value="Genomic_DNA"/>
</dbReference>
<evidence type="ECO:0000313" key="8">
    <source>
        <dbReference type="EMBL" id="AIZ37007.1"/>
    </source>
</evidence>
<evidence type="ECO:0000256" key="3">
    <source>
        <dbReference type="ARBA" id="ARBA00023235"/>
    </source>
</evidence>
<dbReference type="Gene3D" id="3.10.290.10">
    <property type="entry name" value="RNA-binding S4 domain"/>
    <property type="match status" value="1"/>
</dbReference>
<dbReference type="CDD" id="cd02869">
    <property type="entry name" value="PseudoU_synth_RluA_like"/>
    <property type="match status" value="1"/>
</dbReference>
<dbReference type="CDD" id="cd00165">
    <property type="entry name" value="S4"/>
    <property type="match status" value="1"/>
</dbReference>
<dbReference type="KEGG" id="pmic:NW74_06530"/>
<gene>
    <name evidence="8" type="ORF">NW74_06530</name>
</gene>
<dbReference type="NCBIfam" id="TIGR00005">
    <property type="entry name" value="rluA_subfam"/>
    <property type="match status" value="1"/>
</dbReference>
<feature type="domain" description="RNA-binding S4" evidence="7">
    <location>
        <begin position="13"/>
        <end position="72"/>
    </location>
</feature>
<evidence type="ECO:0000256" key="2">
    <source>
        <dbReference type="ARBA" id="ARBA00010876"/>
    </source>
</evidence>
<name>A0A0B4S2G3_9FIRM</name>
<dbReference type="EC" id="5.4.99.-" evidence="6"/>
<dbReference type="Pfam" id="PF01479">
    <property type="entry name" value="S4"/>
    <property type="match status" value="1"/>
</dbReference>
<evidence type="ECO:0000256" key="6">
    <source>
        <dbReference type="RuleBase" id="RU362028"/>
    </source>
</evidence>
<dbReference type="Proteomes" id="UP000031386">
    <property type="component" value="Chromosome"/>
</dbReference>
<dbReference type="RefSeq" id="WP_041954565.1">
    <property type="nucleotide sequence ID" value="NZ_CP009761.1"/>
</dbReference>
<dbReference type="SUPFAM" id="SSF55174">
    <property type="entry name" value="Alpha-L RNA-binding motif"/>
    <property type="match status" value="1"/>
</dbReference>
<protein>
    <recommendedName>
        <fullName evidence="6">Pseudouridine synthase</fullName>
        <ecNumber evidence="6">5.4.99.-</ecNumber>
    </recommendedName>
</protein>
<evidence type="ECO:0000256" key="1">
    <source>
        <dbReference type="ARBA" id="ARBA00000073"/>
    </source>
</evidence>
<keyword evidence="5" id="KW-0694">RNA-binding</keyword>
<keyword evidence="3 6" id="KW-0413">Isomerase</keyword>
<dbReference type="InterPro" id="IPR006225">
    <property type="entry name" value="PsdUridine_synth_RluC/D"/>
</dbReference>
<comment type="function">
    <text evidence="6">Responsible for synthesis of pseudouridine from uracil.</text>
</comment>
<dbReference type="GO" id="GO:0000455">
    <property type="term" value="P:enzyme-directed rRNA pseudouridine synthesis"/>
    <property type="evidence" value="ECO:0007669"/>
    <property type="project" value="UniProtKB-ARBA"/>
</dbReference>
<dbReference type="InterPro" id="IPR020103">
    <property type="entry name" value="PsdUridine_synth_cat_dom_sf"/>
</dbReference>
<dbReference type="GO" id="GO:0003723">
    <property type="term" value="F:RNA binding"/>
    <property type="evidence" value="ECO:0007669"/>
    <property type="project" value="UniProtKB-KW"/>
</dbReference>
<keyword evidence="9" id="KW-1185">Reference proteome</keyword>
<dbReference type="SMART" id="SM00363">
    <property type="entry name" value="S4"/>
    <property type="match status" value="1"/>
</dbReference>
<dbReference type="OrthoDB" id="9807829at2"/>
<dbReference type="InterPro" id="IPR002942">
    <property type="entry name" value="S4_RNA-bd"/>
</dbReference>
<evidence type="ECO:0000256" key="5">
    <source>
        <dbReference type="PROSITE-ProRule" id="PRU00182"/>
    </source>
</evidence>
<sequence length="318" mass="37178">MRDIEVNNNDSGQRIDRFLKKYLNNASTSMIQKFLRTKKIKVNRKKVDSNYILAKNDVINIFIYEEELEKLIVSKSKKYSYSKKLDIIYEDENIIVMNKPKNLLSHASSKEDYGNNLVDFMIGYLLEKGDYNPRAEKTFVPAIINRLDRNTSGLVIGAKNSKALRELNRLKENSIEKYYKTIVSGKVKKSFVINEKLEKDEEKNKSTISKNGKDSITEIYVEKNNDEFSLLKIKLITGRTHQIRSHLSSKGFYIIGDIKYGNAKVNKFFRDNFNLRSQFLHAETIIFRNIVGDLSYLNNKEFFAPMDEIYKNIIRKIF</sequence>
<evidence type="ECO:0000259" key="7">
    <source>
        <dbReference type="SMART" id="SM00363"/>
    </source>
</evidence>
<dbReference type="InterPro" id="IPR006224">
    <property type="entry name" value="PsdUridine_synth_RluA-like_CS"/>
</dbReference>
<dbReference type="Pfam" id="PF00849">
    <property type="entry name" value="PseudoU_synth_2"/>
    <property type="match status" value="1"/>
</dbReference>
<dbReference type="SUPFAM" id="SSF55120">
    <property type="entry name" value="Pseudouridine synthase"/>
    <property type="match status" value="1"/>
</dbReference>